<organism evidence="1 2">
    <name type="scientific">Rhizophagus irregularis</name>
    <dbReference type="NCBI Taxonomy" id="588596"/>
    <lineage>
        <taxon>Eukaryota</taxon>
        <taxon>Fungi</taxon>
        <taxon>Fungi incertae sedis</taxon>
        <taxon>Mucoromycota</taxon>
        <taxon>Glomeromycotina</taxon>
        <taxon>Glomeromycetes</taxon>
        <taxon>Glomerales</taxon>
        <taxon>Glomeraceae</taxon>
        <taxon>Rhizophagus</taxon>
    </lineage>
</organism>
<dbReference type="AlphaFoldDB" id="A0A2N0S401"/>
<name>A0A2N0S401_9GLOM</name>
<evidence type="ECO:0000313" key="1">
    <source>
        <dbReference type="EMBL" id="PKC70267.1"/>
    </source>
</evidence>
<proteinExistence type="predicted"/>
<dbReference type="Proteomes" id="UP000232688">
    <property type="component" value="Unassembled WGS sequence"/>
</dbReference>
<protein>
    <submittedName>
        <fullName evidence="1">Uncharacterized protein</fullName>
    </submittedName>
</protein>
<sequence>MEFKVTVEIEFPHVRHTRMFLGAKRKRIWQTKLSGQIIRKYVDGISTSHIDRDDHNKCVPLSGSRNIEDECYLRTEKFNYTMNILDEELTSLYRLCRHTSDQQQTTNNR</sequence>
<dbReference type="VEuPathDB" id="FungiDB:RhiirA1_455005"/>
<gene>
    <name evidence="1" type="ORF">RhiirA1_455005</name>
</gene>
<dbReference type="EMBL" id="LLXH01000232">
    <property type="protein sequence ID" value="PKC70267.1"/>
    <property type="molecule type" value="Genomic_DNA"/>
</dbReference>
<evidence type="ECO:0000313" key="2">
    <source>
        <dbReference type="Proteomes" id="UP000232688"/>
    </source>
</evidence>
<accession>A0A2N0S401</accession>
<reference evidence="1 2" key="2">
    <citation type="submission" date="2017-10" db="EMBL/GenBank/DDBJ databases">
        <title>Genome analyses suggest a sexual origin of heterokaryosis in a supposedly ancient asexual fungus.</title>
        <authorList>
            <person name="Corradi N."/>
            <person name="Sedzielewska K."/>
            <person name="Noel J."/>
            <person name="Charron P."/>
            <person name="Farinelli L."/>
            <person name="Marton T."/>
            <person name="Kruger M."/>
            <person name="Pelin A."/>
            <person name="Brachmann A."/>
            <person name="Corradi N."/>
        </authorList>
    </citation>
    <scope>NUCLEOTIDE SEQUENCE [LARGE SCALE GENOMIC DNA]</scope>
    <source>
        <strain evidence="1 2">A1</strain>
    </source>
</reference>
<comment type="caution">
    <text evidence="1">The sequence shown here is derived from an EMBL/GenBank/DDBJ whole genome shotgun (WGS) entry which is preliminary data.</text>
</comment>
<reference evidence="1 2" key="1">
    <citation type="submission" date="2017-10" db="EMBL/GenBank/DDBJ databases">
        <title>Extensive intraspecific genome diversity in a model arbuscular mycorrhizal fungus.</title>
        <authorList>
            <person name="Chen E.C.H."/>
            <person name="Morin E."/>
            <person name="Baudet D."/>
            <person name="Noel J."/>
            <person name="Ndikumana S."/>
            <person name="Charron P."/>
            <person name="St-Onge C."/>
            <person name="Giorgi J."/>
            <person name="Grigoriev I.V."/>
            <person name="Roux C."/>
            <person name="Martin F.M."/>
            <person name="Corradi N."/>
        </authorList>
    </citation>
    <scope>NUCLEOTIDE SEQUENCE [LARGE SCALE GENOMIC DNA]</scope>
    <source>
        <strain evidence="1 2">A1</strain>
    </source>
</reference>
<dbReference type="VEuPathDB" id="FungiDB:FUN_017162"/>
<dbReference type="VEuPathDB" id="FungiDB:RhiirFUN_022497"/>